<feature type="coiled-coil region" evidence="1">
    <location>
        <begin position="49"/>
        <end position="76"/>
    </location>
</feature>
<sequence length="301" mass="35746">MKIIYIYPLLLSIVLISCKKDTITPNEDAFNDSLSEISYSDNPEYQLSNKDAQEYISILERKQKDLKKKLRSARGEEANKLFNEYHKILKELLDSLNMSESKALNEYHLWSDNNLPDSIKKKEKLYDKLGIYFKNEDSTHYSLSFKAGYFYGIFKYRVTSDLNAFLKLKAEDKKNPFMVNDKVEVSWDKIRERLIVWENFIRKYPDSKYMDKAKKTYLDYLNVYLFGTTTMPTFENSSKKILPEREQEYLLMVRKNPKTISGKITKEYLDFLYTNTKAYKSDELFTKAKEHVKTISENYLK</sequence>
<accession>A0ABT8CT67</accession>
<name>A0ABT8CT67_9FLAO</name>
<gene>
    <name evidence="2" type="ORF">QW060_09840</name>
</gene>
<comment type="caution">
    <text evidence="2">The sequence shown here is derived from an EMBL/GenBank/DDBJ whole genome shotgun (WGS) entry which is preliminary data.</text>
</comment>
<evidence type="ECO:0000313" key="2">
    <source>
        <dbReference type="EMBL" id="MDN3707430.1"/>
    </source>
</evidence>
<evidence type="ECO:0000256" key="1">
    <source>
        <dbReference type="SAM" id="Coils"/>
    </source>
</evidence>
<organism evidence="2 3">
    <name type="scientific">Paenimyroides ceti</name>
    <dbReference type="NCBI Taxonomy" id="395087"/>
    <lineage>
        <taxon>Bacteria</taxon>
        <taxon>Pseudomonadati</taxon>
        <taxon>Bacteroidota</taxon>
        <taxon>Flavobacteriia</taxon>
        <taxon>Flavobacteriales</taxon>
        <taxon>Flavobacteriaceae</taxon>
        <taxon>Paenimyroides</taxon>
    </lineage>
</organism>
<keyword evidence="1" id="KW-0175">Coiled coil</keyword>
<dbReference type="EMBL" id="JAUFQU010000001">
    <property type="protein sequence ID" value="MDN3707430.1"/>
    <property type="molecule type" value="Genomic_DNA"/>
</dbReference>
<dbReference type="PROSITE" id="PS51257">
    <property type="entry name" value="PROKAR_LIPOPROTEIN"/>
    <property type="match status" value="1"/>
</dbReference>
<keyword evidence="3" id="KW-1185">Reference proteome</keyword>
<evidence type="ECO:0008006" key="4">
    <source>
        <dbReference type="Google" id="ProtNLM"/>
    </source>
</evidence>
<protein>
    <recommendedName>
        <fullName evidence="4">Lipoprotein</fullName>
    </recommendedName>
</protein>
<dbReference type="Proteomes" id="UP001242368">
    <property type="component" value="Unassembled WGS sequence"/>
</dbReference>
<proteinExistence type="predicted"/>
<reference evidence="3" key="1">
    <citation type="journal article" date="2019" name="Int. J. Syst. Evol. Microbiol.">
        <title>The Global Catalogue of Microorganisms (GCM) 10K type strain sequencing project: providing services to taxonomists for standard genome sequencing and annotation.</title>
        <authorList>
            <consortium name="The Broad Institute Genomics Platform"/>
            <consortium name="The Broad Institute Genome Sequencing Center for Infectious Disease"/>
            <person name="Wu L."/>
            <person name="Ma J."/>
        </authorList>
    </citation>
    <scope>NUCLEOTIDE SEQUENCE [LARGE SCALE GENOMIC DNA]</scope>
    <source>
        <strain evidence="3">CECT 7184</strain>
    </source>
</reference>
<dbReference type="RefSeq" id="WP_290363403.1">
    <property type="nucleotide sequence ID" value="NZ_JAUFQU010000001.1"/>
</dbReference>
<evidence type="ECO:0000313" key="3">
    <source>
        <dbReference type="Proteomes" id="UP001242368"/>
    </source>
</evidence>